<dbReference type="PANTHER" id="PTHR34039">
    <property type="entry name" value="UPF0102 PROTEIN YRAN"/>
    <property type="match status" value="1"/>
</dbReference>
<dbReference type="InterPro" id="IPR003509">
    <property type="entry name" value="UPF0102_YraN-like"/>
</dbReference>
<dbReference type="InterPro" id="IPR011335">
    <property type="entry name" value="Restrct_endonuc-II-like"/>
</dbReference>
<protein>
    <recommendedName>
        <fullName evidence="2">UPF0102 protein PeribacterD1_1058</fullName>
    </recommendedName>
</protein>
<accession>A0A0S1SJA3</accession>
<dbReference type="AlphaFoldDB" id="A0A0S1SWS4"/>
<comment type="similarity">
    <text evidence="1 2">Belongs to the UPF0102 family.</text>
</comment>
<gene>
    <name evidence="3" type="ORF">PeribacterD1_1058</name>
</gene>
<dbReference type="InterPro" id="IPR011856">
    <property type="entry name" value="tRNA_endonuc-like_dom_sf"/>
</dbReference>
<reference evidence="3 4" key="2">
    <citation type="journal article" date="2016" name="PeerJ">
        <title>Analysis of five complete genome sequences for members of the class Peribacteria in the recently recognized Peregrinibacteria bacterial phylum.</title>
        <authorList>
            <person name="Anantharaman K."/>
            <person name="Brown C.T."/>
            <person name="Burstein D."/>
            <person name="Castelle C.J."/>
            <person name="Probst A.J."/>
            <person name="Thomas B.C."/>
            <person name="Williams K.H."/>
            <person name="Banfield J.F."/>
        </authorList>
    </citation>
    <scope>NUCLEOTIDE SEQUENCE [LARGE SCALE GENOMIC DNA]</scope>
    <source>
        <strain evidence="3">RIFOXYD1_FULL_PER-ii_59_16</strain>
    </source>
</reference>
<reference evidence="4" key="1">
    <citation type="submission" date="2015-10" db="EMBL/GenBank/DDBJ databases">
        <title>Analysis of five complete genome sequences for members of the class Peribacteria in the recently recognized Peregrinibacteria bacterial phylum.</title>
        <authorList>
            <person name="Anantharaman K."/>
            <person name="Brown C.T."/>
            <person name="Burstein D."/>
            <person name="Castelle C.J."/>
            <person name="Probst A.J."/>
            <person name="Thomas B.C."/>
            <person name="Williams K.H."/>
            <person name="Banfield J.F."/>
        </authorList>
    </citation>
    <scope>NUCLEOTIDE SEQUENCE [LARGE SCALE GENOMIC DNA]</scope>
</reference>
<dbReference type="CDD" id="cd20736">
    <property type="entry name" value="PoNe_Nuclease"/>
    <property type="match status" value="1"/>
</dbReference>
<name>A0A0S1SWS4_9BACT</name>
<dbReference type="Gene3D" id="3.40.1350.10">
    <property type="match status" value="1"/>
</dbReference>
<accession>A0A0S1SRS0</accession>
<dbReference type="STRING" id="1735162.PeribacterB2_1060"/>
<accession>A0A0S1SWS4</accession>
<sequence length="118" mass="13937">MKTRSTIGREGEEIAVRYFVSIGYDIRGRNVRIGRDEIDILAHDPVDDVLVFAEVKTRSNDSKDFPPELGIDWRKKQCLIHAARMWVNRYHYDRGYRMDLVCVVNGRVMNHLKELDWE</sequence>
<dbReference type="Proteomes" id="UP000069135">
    <property type="component" value="Chromosome"/>
</dbReference>
<proteinExistence type="inferred from homology"/>
<evidence type="ECO:0000313" key="3">
    <source>
        <dbReference type="EMBL" id="ALM13720.1"/>
    </source>
</evidence>
<dbReference type="EMBL" id="CP013065">
    <property type="protein sequence ID" value="ALM13720.1"/>
    <property type="molecule type" value="Genomic_DNA"/>
</dbReference>
<dbReference type="HAMAP" id="MF_00048">
    <property type="entry name" value="UPF0102"/>
    <property type="match status" value="1"/>
</dbReference>
<evidence type="ECO:0000256" key="2">
    <source>
        <dbReference type="HAMAP-Rule" id="MF_00048"/>
    </source>
</evidence>
<organism evidence="3 4">
    <name type="scientific">Candidatus Peribacter riflensis</name>
    <dbReference type="NCBI Taxonomy" id="1735162"/>
    <lineage>
        <taxon>Bacteria</taxon>
        <taxon>Candidatus Peregrinibacteriota</taxon>
        <taxon>Candidatus Peribacteria</taxon>
        <taxon>Candidatus Peribacterales</taxon>
        <taxon>Candidatus Peribacteraceae</taxon>
        <taxon>Candidatus Peribacter</taxon>
    </lineage>
</organism>
<accession>A0A0S1SQ72</accession>
<dbReference type="KEGG" id="prf:PeribacterA2_1058"/>
<dbReference type="SUPFAM" id="SSF52980">
    <property type="entry name" value="Restriction endonuclease-like"/>
    <property type="match status" value="1"/>
</dbReference>
<dbReference type="PANTHER" id="PTHR34039:SF1">
    <property type="entry name" value="UPF0102 PROTEIN YRAN"/>
    <property type="match status" value="1"/>
</dbReference>
<evidence type="ECO:0000256" key="1">
    <source>
        <dbReference type="ARBA" id="ARBA00006738"/>
    </source>
</evidence>
<evidence type="ECO:0000313" key="4">
    <source>
        <dbReference type="Proteomes" id="UP000069135"/>
    </source>
</evidence>
<dbReference type="GO" id="GO:0003676">
    <property type="term" value="F:nucleic acid binding"/>
    <property type="evidence" value="ECO:0007669"/>
    <property type="project" value="InterPro"/>
</dbReference>
<dbReference type="Pfam" id="PF02021">
    <property type="entry name" value="UPF0102"/>
    <property type="match status" value="1"/>
</dbReference>
<accession>A0A0S1STE8</accession>